<sequence length="305" mass="34789">MATPRLFIFSILAALLFVITLQQRLPLEPEDAISSLRIELEQLKTKVLILESAIEKSDTKLKSEDVGIKQMESIILEKSQSIATLKNKIEALQQNGSLDAEQELNGSNSHGAELQNVSNEQKIEIHMTEEAPQVTEEEMMKAQPAATFIKSLKEWIPVMKDQWLPFISSLTSHFELLTAKIIEAYHVTENLLLSNKAKIQATIALFIQELPVMKDQWLTFIYSLRSCFEFTISYHNQVQQWLKTNESTRSLASIELAWFVATSLLCLPVVCLCRFCSAIFGKRGRKLGCTCHHCNIRRKLKRHLE</sequence>
<dbReference type="AlphaFoldDB" id="A0AAE1M8N7"/>
<name>A0AAE1M8N7_9FABA</name>
<dbReference type="Proteomes" id="UP001293593">
    <property type="component" value="Unassembled WGS sequence"/>
</dbReference>
<protein>
    <submittedName>
        <fullName evidence="4">Uncharacterized protein</fullName>
    </submittedName>
</protein>
<feature type="chain" id="PRO_5041976955" evidence="3">
    <location>
        <begin position="23"/>
        <end position="305"/>
    </location>
</feature>
<keyword evidence="3" id="KW-0732">Signal</keyword>
<dbReference type="PANTHER" id="PTHR34360:SF1">
    <property type="entry name" value="OS08G0519400 PROTEIN"/>
    <property type="match status" value="1"/>
</dbReference>
<keyword evidence="5" id="KW-1185">Reference proteome</keyword>
<dbReference type="EMBL" id="JAWXYG010000012">
    <property type="protein sequence ID" value="KAK4257722.1"/>
    <property type="molecule type" value="Genomic_DNA"/>
</dbReference>
<feature type="coiled-coil region" evidence="1">
    <location>
        <begin position="33"/>
        <end position="95"/>
    </location>
</feature>
<feature type="transmembrane region" description="Helical" evidence="2">
    <location>
        <begin position="256"/>
        <end position="276"/>
    </location>
</feature>
<keyword evidence="2" id="KW-0472">Membrane</keyword>
<gene>
    <name evidence="4" type="ORF">QN277_007277</name>
</gene>
<accession>A0AAE1M8N7</accession>
<keyword evidence="2" id="KW-1133">Transmembrane helix</keyword>
<keyword evidence="1" id="KW-0175">Coiled coil</keyword>
<evidence type="ECO:0000256" key="2">
    <source>
        <dbReference type="SAM" id="Phobius"/>
    </source>
</evidence>
<evidence type="ECO:0000313" key="4">
    <source>
        <dbReference type="EMBL" id="KAK4257722.1"/>
    </source>
</evidence>
<feature type="signal peptide" evidence="3">
    <location>
        <begin position="1"/>
        <end position="22"/>
    </location>
</feature>
<reference evidence="4" key="1">
    <citation type="submission" date="2023-10" db="EMBL/GenBank/DDBJ databases">
        <title>Chromosome-level genome of the transformable northern wattle, Acacia crassicarpa.</title>
        <authorList>
            <person name="Massaro I."/>
            <person name="Sinha N.R."/>
            <person name="Poethig S."/>
            <person name="Leichty A.R."/>
        </authorList>
    </citation>
    <scope>NUCLEOTIDE SEQUENCE</scope>
    <source>
        <strain evidence="4">Acra3RX</strain>
        <tissue evidence="4">Leaf</tissue>
    </source>
</reference>
<comment type="caution">
    <text evidence="4">The sequence shown here is derived from an EMBL/GenBank/DDBJ whole genome shotgun (WGS) entry which is preliminary data.</text>
</comment>
<organism evidence="4 5">
    <name type="scientific">Acacia crassicarpa</name>
    <name type="common">northern wattle</name>
    <dbReference type="NCBI Taxonomy" id="499986"/>
    <lineage>
        <taxon>Eukaryota</taxon>
        <taxon>Viridiplantae</taxon>
        <taxon>Streptophyta</taxon>
        <taxon>Embryophyta</taxon>
        <taxon>Tracheophyta</taxon>
        <taxon>Spermatophyta</taxon>
        <taxon>Magnoliopsida</taxon>
        <taxon>eudicotyledons</taxon>
        <taxon>Gunneridae</taxon>
        <taxon>Pentapetalae</taxon>
        <taxon>rosids</taxon>
        <taxon>fabids</taxon>
        <taxon>Fabales</taxon>
        <taxon>Fabaceae</taxon>
        <taxon>Caesalpinioideae</taxon>
        <taxon>mimosoid clade</taxon>
        <taxon>Acacieae</taxon>
        <taxon>Acacia</taxon>
    </lineage>
</organism>
<evidence type="ECO:0000256" key="3">
    <source>
        <dbReference type="SAM" id="SignalP"/>
    </source>
</evidence>
<evidence type="ECO:0000256" key="1">
    <source>
        <dbReference type="SAM" id="Coils"/>
    </source>
</evidence>
<dbReference type="PANTHER" id="PTHR34360">
    <property type="entry name" value="OS08G0519400 PROTEIN"/>
    <property type="match status" value="1"/>
</dbReference>
<evidence type="ECO:0000313" key="5">
    <source>
        <dbReference type="Proteomes" id="UP001293593"/>
    </source>
</evidence>
<keyword evidence="2" id="KW-0812">Transmembrane</keyword>
<proteinExistence type="predicted"/>